<evidence type="ECO:0000313" key="2">
    <source>
        <dbReference type="Proteomes" id="UP000054279"/>
    </source>
</evidence>
<accession>A0A0C9VGC3</accession>
<name>A0A0C9VGC3_SPHS4</name>
<sequence>RRSPSQMTAYIVLGFRSSSEANDTIQQGIDITYCSVHCHRLAQEPQHCLKCQKLTTHMVAECTSGKDVCGICGGEHWTRECTETNSHKWNCQNCRCNGHASWDRNCPAFQKKNDELQRLHYENDCKFFPITE</sequence>
<dbReference type="Proteomes" id="UP000054279">
    <property type="component" value="Unassembled WGS sequence"/>
</dbReference>
<proteinExistence type="predicted"/>
<dbReference type="HOGENOM" id="CLU_138299_1_0_1"/>
<reference evidence="1 2" key="1">
    <citation type="submission" date="2014-06" db="EMBL/GenBank/DDBJ databases">
        <title>Evolutionary Origins and Diversification of the Mycorrhizal Mutualists.</title>
        <authorList>
            <consortium name="DOE Joint Genome Institute"/>
            <consortium name="Mycorrhizal Genomics Consortium"/>
            <person name="Kohler A."/>
            <person name="Kuo A."/>
            <person name="Nagy L.G."/>
            <person name="Floudas D."/>
            <person name="Copeland A."/>
            <person name="Barry K.W."/>
            <person name="Cichocki N."/>
            <person name="Veneault-Fourrey C."/>
            <person name="LaButti K."/>
            <person name="Lindquist E.A."/>
            <person name="Lipzen A."/>
            <person name="Lundell T."/>
            <person name="Morin E."/>
            <person name="Murat C."/>
            <person name="Riley R."/>
            <person name="Ohm R."/>
            <person name="Sun H."/>
            <person name="Tunlid A."/>
            <person name="Henrissat B."/>
            <person name="Grigoriev I.V."/>
            <person name="Hibbett D.S."/>
            <person name="Martin F."/>
        </authorList>
    </citation>
    <scope>NUCLEOTIDE SEQUENCE [LARGE SCALE GENOMIC DNA]</scope>
    <source>
        <strain evidence="1 2">SS14</strain>
    </source>
</reference>
<organism evidence="1 2">
    <name type="scientific">Sphaerobolus stellatus (strain SS14)</name>
    <dbReference type="NCBI Taxonomy" id="990650"/>
    <lineage>
        <taxon>Eukaryota</taxon>
        <taxon>Fungi</taxon>
        <taxon>Dikarya</taxon>
        <taxon>Basidiomycota</taxon>
        <taxon>Agaricomycotina</taxon>
        <taxon>Agaricomycetes</taxon>
        <taxon>Phallomycetidae</taxon>
        <taxon>Geastrales</taxon>
        <taxon>Sphaerobolaceae</taxon>
        <taxon>Sphaerobolus</taxon>
    </lineage>
</organism>
<protein>
    <submittedName>
        <fullName evidence="1">Uncharacterized protein</fullName>
    </submittedName>
</protein>
<dbReference type="AlphaFoldDB" id="A0A0C9VGC3"/>
<keyword evidence="2" id="KW-1185">Reference proteome</keyword>
<evidence type="ECO:0000313" key="1">
    <source>
        <dbReference type="EMBL" id="KIJ46074.1"/>
    </source>
</evidence>
<feature type="non-terminal residue" evidence="1">
    <location>
        <position position="1"/>
    </location>
</feature>
<dbReference type="OrthoDB" id="4230923at2759"/>
<dbReference type="EMBL" id="KN837109">
    <property type="protein sequence ID" value="KIJ46074.1"/>
    <property type="molecule type" value="Genomic_DNA"/>
</dbReference>
<feature type="non-terminal residue" evidence="1">
    <location>
        <position position="132"/>
    </location>
</feature>
<gene>
    <name evidence="1" type="ORF">M422DRAFT_79558</name>
</gene>